<evidence type="ECO:0000256" key="1">
    <source>
        <dbReference type="ARBA" id="ARBA00023015"/>
    </source>
</evidence>
<sequence>MVRAGLSAVRLTEAAAEMADEVGFEHVTVSALARRFGVKDASLYSHVKNLRDLRVRIALLAGEEMTERIGVAVAGRAGKEALVAFADAYRGYALDHPGRYAATQLRLTPEEAADSVGLRRSIELTHGMLHAYGLAEPDLTDAGRLLRAAFHGYIHLELGEGFSHPRDVRESWSRSLDALHVLLANWPSRREEDTR</sequence>
<keyword evidence="3" id="KW-0804">Transcription</keyword>
<dbReference type="InterPro" id="IPR001647">
    <property type="entry name" value="HTH_TetR"/>
</dbReference>
<dbReference type="PROSITE" id="PS50977">
    <property type="entry name" value="HTH_TETR_2"/>
    <property type="match status" value="1"/>
</dbReference>
<keyword evidence="2 4" id="KW-0238">DNA-binding</keyword>
<evidence type="ECO:0000256" key="2">
    <source>
        <dbReference type="ARBA" id="ARBA00023125"/>
    </source>
</evidence>
<proteinExistence type="predicted"/>
<accession>A0ABV5YC91</accession>
<reference evidence="6 7" key="1">
    <citation type="submission" date="2024-09" db="EMBL/GenBank/DDBJ databases">
        <authorList>
            <person name="Sun Q."/>
            <person name="Mori K."/>
        </authorList>
    </citation>
    <scope>NUCLEOTIDE SEQUENCE [LARGE SCALE GENOMIC DNA]</scope>
    <source>
        <strain evidence="6 7">TBRC 0563</strain>
    </source>
</reference>
<evidence type="ECO:0000313" key="6">
    <source>
        <dbReference type="EMBL" id="MFB9832643.1"/>
    </source>
</evidence>
<keyword evidence="7" id="KW-1185">Reference proteome</keyword>
<dbReference type="Pfam" id="PF13305">
    <property type="entry name" value="TetR_C_33"/>
    <property type="match status" value="1"/>
</dbReference>
<name>A0ABV5YC91_9ACTN</name>
<dbReference type="Proteomes" id="UP001589627">
    <property type="component" value="Unassembled WGS sequence"/>
</dbReference>
<dbReference type="InterPro" id="IPR036271">
    <property type="entry name" value="Tet_transcr_reg_TetR-rel_C_sf"/>
</dbReference>
<dbReference type="InterPro" id="IPR025996">
    <property type="entry name" value="MT1864/Rv1816-like_C"/>
</dbReference>
<feature type="domain" description="HTH tetR-type" evidence="5">
    <location>
        <begin position="5"/>
        <end position="65"/>
    </location>
</feature>
<comment type="caution">
    <text evidence="6">The sequence shown here is derived from an EMBL/GenBank/DDBJ whole genome shotgun (WGS) entry which is preliminary data.</text>
</comment>
<evidence type="ECO:0000256" key="4">
    <source>
        <dbReference type="PROSITE-ProRule" id="PRU00335"/>
    </source>
</evidence>
<keyword evidence="1" id="KW-0805">Transcription regulation</keyword>
<gene>
    <name evidence="6" type="ORF">ACFFNX_10635</name>
</gene>
<evidence type="ECO:0000259" key="5">
    <source>
        <dbReference type="PROSITE" id="PS50977"/>
    </source>
</evidence>
<dbReference type="InterPro" id="IPR009057">
    <property type="entry name" value="Homeodomain-like_sf"/>
</dbReference>
<organism evidence="6 7">
    <name type="scientific">Actinoallomurus acaciae</name>
    <dbReference type="NCBI Taxonomy" id="502577"/>
    <lineage>
        <taxon>Bacteria</taxon>
        <taxon>Bacillati</taxon>
        <taxon>Actinomycetota</taxon>
        <taxon>Actinomycetes</taxon>
        <taxon>Streptosporangiales</taxon>
        <taxon>Thermomonosporaceae</taxon>
        <taxon>Actinoallomurus</taxon>
    </lineage>
</organism>
<dbReference type="Pfam" id="PF00440">
    <property type="entry name" value="TetR_N"/>
    <property type="match status" value="1"/>
</dbReference>
<dbReference type="RefSeq" id="WP_378198728.1">
    <property type="nucleotide sequence ID" value="NZ_JBHLZP010000055.1"/>
</dbReference>
<feature type="DNA-binding region" description="H-T-H motif" evidence="4">
    <location>
        <begin position="28"/>
        <end position="47"/>
    </location>
</feature>
<evidence type="ECO:0000313" key="7">
    <source>
        <dbReference type="Proteomes" id="UP001589627"/>
    </source>
</evidence>
<dbReference type="Gene3D" id="1.10.10.60">
    <property type="entry name" value="Homeodomain-like"/>
    <property type="match status" value="1"/>
</dbReference>
<dbReference type="SUPFAM" id="SSF48498">
    <property type="entry name" value="Tetracyclin repressor-like, C-terminal domain"/>
    <property type="match status" value="1"/>
</dbReference>
<dbReference type="EMBL" id="JBHLZP010000055">
    <property type="protein sequence ID" value="MFB9832643.1"/>
    <property type="molecule type" value="Genomic_DNA"/>
</dbReference>
<evidence type="ECO:0000256" key="3">
    <source>
        <dbReference type="ARBA" id="ARBA00023163"/>
    </source>
</evidence>
<dbReference type="Gene3D" id="1.10.357.10">
    <property type="entry name" value="Tetracycline Repressor, domain 2"/>
    <property type="match status" value="1"/>
</dbReference>
<protein>
    <submittedName>
        <fullName evidence="6">WHG domain-containing protein</fullName>
    </submittedName>
</protein>
<dbReference type="SUPFAM" id="SSF46689">
    <property type="entry name" value="Homeodomain-like"/>
    <property type="match status" value="1"/>
</dbReference>